<dbReference type="Proteomes" id="UP001333110">
    <property type="component" value="Unassembled WGS sequence"/>
</dbReference>
<evidence type="ECO:0008006" key="3">
    <source>
        <dbReference type="Google" id="ProtNLM"/>
    </source>
</evidence>
<keyword evidence="2" id="KW-1185">Reference proteome</keyword>
<evidence type="ECO:0000313" key="2">
    <source>
        <dbReference type="Proteomes" id="UP001333110"/>
    </source>
</evidence>
<comment type="caution">
    <text evidence="1">The sequence shown here is derived from an EMBL/GenBank/DDBJ whole genome shotgun (WGS) entry which is preliminary data.</text>
</comment>
<organism evidence="1 2">
    <name type="scientific">Mycteria americana</name>
    <name type="common">Wood stork</name>
    <dbReference type="NCBI Taxonomy" id="33587"/>
    <lineage>
        <taxon>Eukaryota</taxon>
        <taxon>Metazoa</taxon>
        <taxon>Chordata</taxon>
        <taxon>Craniata</taxon>
        <taxon>Vertebrata</taxon>
        <taxon>Euteleostomi</taxon>
        <taxon>Archelosauria</taxon>
        <taxon>Archosauria</taxon>
        <taxon>Dinosauria</taxon>
        <taxon>Saurischia</taxon>
        <taxon>Theropoda</taxon>
        <taxon>Coelurosauria</taxon>
        <taxon>Aves</taxon>
        <taxon>Neognathae</taxon>
        <taxon>Neoaves</taxon>
        <taxon>Aequornithes</taxon>
        <taxon>Ciconiiformes</taxon>
        <taxon>Ciconiidae</taxon>
        <taxon>Mycteria</taxon>
    </lineage>
</organism>
<proteinExistence type="predicted"/>
<evidence type="ECO:0000313" key="1">
    <source>
        <dbReference type="EMBL" id="KAK4818251.1"/>
    </source>
</evidence>
<name>A0AAN7S3J8_MYCAM</name>
<protein>
    <recommendedName>
        <fullName evidence="3">Reverse transcriptase domain-containing protein</fullName>
    </recommendedName>
</protein>
<sequence length="120" mass="13563">MQIAPQVATMFETLTLSVSYTRLIKLNCQIAAHVLHMSVFDFVQPRGEERVEGDEDFSGVCRLPSCLTNLMAFYDGVTTSIDKGRATNVTYLDFCKAFDMIPHNILLSKLERYGFDGWTV</sequence>
<gene>
    <name evidence="1" type="ORF">QYF61_009426</name>
</gene>
<accession>A0AAN7S3J8</accession>
<dbReference type="PANTHER" id="PTHR33332">
    <property type="entry name" value="REVERSE TRANSCRIPTASE DOMAIN-CONTAINING PROTEIN"/>
    <property type="match status" value="1"/>
</dbReference>
<dbReference type="EMBL" id="JAUNZN010000007">
    <property type="protein sequence ID" value="KAK4818251.1"/>
    <property type="molecule type" value="Genomic_DNA"/>
</dbReference>
<dbReference type="AlphaFoldDB" id="A0AAN7S3J8"/>
<reference evidence="1 2" key="1">
    <citation type="journal article" date="2023" name="J. Hered.">
        <title>Chromosome-level genome of the wood stork (Mycteria americana) provides insight into avian chromosome evolution.</title>
        <authorList>
            <person name="Flamio R. Jr."/>
            <person name="Ramstad K.M."/>
        </authorList>
    </citation>
    <scope>NUCLEOTIDE SEQUENCE [LARGE SCALE GENOMIC DNA]</scope>
    <source>
        <strain evidence="1">JAX WOST 10</strain>
    </source>
</reference>